<proteinExistence type="predicted"/>
<reference evidence="1 2" key="1">
    <citation type="journal article" date="2013" name="Genome Announc.">
        <title>Complete Genome Sequence of a Chinese Strain of 'Candidatus Liberibacter asiaticus'.</title>
        <authorList>
            <person name="Lin H."/>
            <person name="Han C.S."/>
            <person name="Liu B."/>
            <person name="Lou B."/>
            <person name="Bai X."/>
            <person name="Deng C."/>
            <person name="Civerolo E.L."/>
            <person name="Gupta G."/>
        </authorList>
    </citation>
    <scope>NUCLEOTIDE SEQUENCE [LARGE SCALE GENOMIC DNA]</scope>
    <source>
        <strain evidence="2">gxpsy</strain>
    </source>
</reference>
<dbReference type="EMBL" id="CP004005">
    <property type="protein sequence ID" value="AGH16896.1"/>
    <property type="molecule type" value="Genomic_DNA"/>
</dbReference>
<organism evidence="1 2">
    <name type="scientific">Candidatus Liberibacter asiaticus str. gxpsy</name>
    <dbReference type="NCBI Taxonomy" id="1174529"/>
    <lineage>
        <taxon>Bacteria</taxon>
        <taxon>Pseudomonadati</taxon>
        <taxon>Pseudomonadota</taxon>
        <taxon>Alphaproteobacteria</taxon>
        <taxon>Hyphomicrobiales</taxon>
        <taxon>Rhizobiaceae</taxon>
        <taxon>Liberibacter</taxon>
    </lineage>
</organism>
<dbReference type="Proteomes" id="UP000011820">
    <property type="component" value="Chromosome"/>
</dbReference>
<dbReference type="RefSeq" id="WP_015452493.1">
    <property type="nucleotide sequence ID" value="NC_020549.1"/>
</dbReference>
<keyword evidence="2" id="KW-1185">Reference proteome</keyword>
<accession>A0ABN4B0X0</accession>
<name>A0ABN4B0X0_LIBAS</name>
<evidence type="ECO:0000313" key="1">
    <source>
        <dbReference type="EMBL" id="AGH16896.1"/>
    </source>
</evidence>
<gene>
    <name evidence="1" type="ORF">WSI_02630</name>
</gene>
<sequence length="46" mass="4963">MYNLATGADLTEKFSKGKLNVAAVKCELKAEVTVTRAAIVEAKELH</sequence>
<protein>
    <submittedName>
        <fullName evidence="1">Uncharacterized protein</fullName>
    </submittedName>
</protein>
<evidence type="ECO:0000313" key="2">
    <source>
        <dbReference type="Proteomes" id="UP000011820"/>
    </source>
</evidence>
<dbReference type="GeneID" id="93077451"/>